<dbReference type="InterPro" id="IPR054242">
    <property type="entry name" value="DUF6969"/>
</dbReference>
<name>A0AAJ1D2Y8_PANAN</name>
<sequence>MVTPQSATQCLLDVYSRLAEGNRHLFQGILQGRQPVEWDHYPENDAVDRLNGYQWFYHTHSATDRPGVTEHGHLHLFAKRKLWSHRLRSQAETAFCNIAGAAPVKAATAHLLAISFDAKGLPVGLFTVNSQVTGDRILNARLTEELISKVKLDTGFPEVDRVIECLARLCNADIRQLLAERDAAVGNSRKKLSAEVAEIEVLSEINIDLDSRL</sequence>
<dbReference type="RefSeq" id="WP_024472292.1">
    <property type="nucleotide sequence ID" value="NZ_CP014207.1"/>
</dbReference>
<accession>A0AAJ1D2Y8</accession>
<gene>
    <name evidence="2" type="ORF">NB703_004390</name>
</gene>
<dbReference type="Pfam" id="PF22308">
    <property type="entry name" value="DUF6969"/>
    <property type="match status" value="1"/>
</dbReference>
<proteinExistence type="predicted"/>
<dbReference type="EMBL" id="JANFVX010000027">
    <property type="protein sequence ID" value="MCW0346297.1"/>
    <property type="molecule type" value="Genomic_DNA"/>
</dbReference>
<organism evidence="2 3">
    <name type="scientific">Pantoea ananas</name>
    <name type="common">Erwinia uredovora</name>
    <dbReference type="NCBI Taxonomy" id="553"/>
    <lineage>
        <taxon>Bacteria</taxon>
        <taxon>Pseudomonadati</taxon>
        <taxon>Pseudomonadota</taxon>
        <taxon>Gammaproteobacteria</taxon>
        <taxon>Enterobacterales</taxon>
        <taxon>Erwiniaceae</taxon>
        <taxon>Pantoea</taxon>
    </lineage>
</organism>
<comment type="caution">
    <text evidence="2">The sequence shown here is derived from an EMBL/GenBank/DDBJ whole genome shotgun (WGS) entry which is preliminary data.</text>
</comment>
<dbReference type="AlphaFoldDB" id="A0AAJ1D2Y8"/>
<evidence type="ECO:0000313" key="3">
    <source>
        <dbReference type="Proteomes" id="UP001208888"/>
    </source>
</evidence>
<reference evidence="2" key="1">
    <citation type="submission" date="2022-06" db="EMBL/GenBank/DDBJ databases">
        <title>Dynamics of rice microbiomes reveals core vertical transmitted seed endophytes.</title>
        <authorList>
            <person name="Liao K."/>
            <person name="Zhang X."/>
        </authorList>
    </citation>
    <scope>NUCLEOTIDE SEQUENCE</scope>
    <source>
        <strain evidence="2">JT1-17</strain>
    </source>
</reference>
<dbReference type="Proteomes" id="UP001208888">
    <property type="component" value="Unassembled WGS sequence"/>
</dbReference>
<evidence type="ECO:0000259" key="1">
    <source>
        <dbReference type="Pfam" id="PF22308"/>
    </source>
</evidence>
<protein>
    <recommendedName>
        <fullName evidence="1">DUF6969 domain-containing protein</fullName>
    </recommendedName>
</protein>
<evidence type="ECO:0000313" key="2">
    <source>
        <dbReference type="EMBL" id="MCW0346297.1"/>
    </source>
</evidence>
<feature type="domain" description="DUF6969" evidence="1">
    <location>
        <begin position="7"/>
        <end position="207"/>
    </location>
</feature>